<reference evidence="3" key="1">
    <citation type="submission" date="2020-03" db="EMBL/GenBank/DDBJ databases">
        <authorList>
            <person name="Weist P."/>
        </authorList>
    </citation>
    <scope>NUCLEOTIDE SEQUENCE</scope>
</reference>
<dbReference type="Pfam" id="PF10545">
    <property type="entry name" value="MADF_DNA_bdg"/>
    <property type="match status" value="1"/>
</dbReference>
<protein>
    <recommendedName>
        <fullName evidence="2">MADF domain-containing protein</fullName>
    </recommendedName>
</protein>
<name>A0A9N7TYN2_PLEPL</name>
<proteinExistence type="predicted"/>
<feature type="compositionally biased region" description="Basic and acidic residues" evidence="1">
    <location>
        <begin position="115"/>
        <end position="124"/>
    </location>
</feature>
<evidence type="ECO:0000313" key="4">
    <source>
        <dbReference type="Proteomes" id="UP001153269"/>
    </source>
</evidence>
<dbReference type="PROSITE" id="PS51029">
    <property type="entry name" value="MADF"/>
    <property type="match status" value="1"/>
</dbReference>
<accession>A0A9N7TYN2</accession>
<gene>
    <name evidence="3" type="ORF">PLEPLA_LOCUS9407</name>
</gene>
<evidence type="ECO:0000259" key="2">
    <source>
        <dbReference type="PROSITE" id="PS51029"/>
    </source>
</evidence>
<dbReference type="AlphaFoldDB" id="A0A9N7TYN2"/>
<feature type="region of interest" description="Disordered" evidence="1">
    <location>
        <begin position="65"/>
        <end position="86"/>
    </location>
</feature>
<comment type="caution">
    <text evidence="3">The sequence shown here is derived from an EMBL/GenBank/DDBJ whole genome shotgun (WGS) entry which is preliminary data.</text>
</comment>
<dbReference type="PANTHER" id="PTHR12243:SF67">
    <property type="entry name" value="COREPRESSOR OF PANGOLIN, ISOFORM A-RELATED"/>
    <property type="match status" value="1"/>
</dbReference>
<organism evidence="3 4">
    <name type="scientific">Pleuronectes platessa</name>
    <name type="common">European plaice</name>
    <dbReference type="NCBI Taxonomy" id="8262"/>
    <lineage>
        <taxon>Eukaryota</taxon>
        <taxon>Metazoa</taxon>
        <taxon>Chordata</taxon>
        <taxon>Craniata</taxon>
        <taxon>Vertebrata</taxon>
        <taxon>Euteleostomi</taxon>
        <taxon>Actinopterygii</taxon>
        <taxon>Neopterygii</taxon>
        <taxon>Teleostei</taxon>
        <taxon>Neoteleostei</taxon>
        <taxon>Acanthomorphata</taxon>
        <taxon>Carangaria</taxon>
        <taxon>Pleuronectiformes</taxon>
        <taxon>Pleuronectoidei</taxon>
        <taxon>Pleuronectidae</taxon>
        <taxon>Pleuronectes</taxon>
    </lineage>
</organism>
<evidence type="ECO:0000256" key="1">
    <source>
        <dbReference type="SAM" id="MobiDB-lite"/>
    </source>
</evidence>
<dbReference type="EMBL" id="CADEAL010000527">
    <property type="protein sequence ID" value="CAB1421521.1"/>
    <property type="molecule type" value="Genomic_DNA"/>
</dbReference>
<dbReference type="Proteomes" id="UP001153269">
    <property type="component" value="Unassembled WGS sequence"/>
</dbReference>
<dbReference type="InterPro" id="IPR039353">
    <property type="entry name" value="TF_Adf1"/>
</dbReference>
<feature type="domain" description="MADF" evidence="2">
    <location>
        <begin position="7"/>
        <end position="96"/>
    </location>
</feature>
<dbReference type="GO" id="GO:0005634">
    <property type="term" value="C:nucleus"/>
    <property type="evidence" value="ECO:0007669"/>
    <property type="project" value="TreeGrafter"/>
</dbReference>
<feature type="region of interest" description="Disordered" evidence="1">
    <location>
        <begin position="98"/>
        <end position="124"/>
    </location>
</feature>
<sequence>MDQIEERLAEETRKFDHLYNPSLTEYKDAQMACNSWKEKSANVGLQVDECTKLWRKIRYKFVGQKKAMRSSSGYAGGKKAEGELSADCRRDSAVCANTAAGDSDNSEPGFQSSAHLERLSGSDG</sequence>
<evidence type="ECO:0000313" key="3">
    <source>
        <dbReference type="EMBL" id="CAB1421521.1"/>
    </source>
</evidence>
<keyword evidence="4" id="KW-1185">Reference proteome</keyword>
<dbReference type="InterPro" id="IPR006578">
    <property type="entry name" value="MADF-dom"/>
</dbReference>
<dbReference type="GO" id="GO:0005667">
    <property type="term" value="C:transcription regulator complex"/>
    <property type="evidence" value="ECO:0007669"/>
    <property type="project" value="TreeGrafter"/>
</dbReference>
<dbReference type="PANTHER" id="PTHR12243">
    <property type="entry name" value="MADF DOMAIN TRANSCRIPTION FACTOR"/>
    <property type="match status" value="1"/>
</dbReference>
<dbReference type="GO" id="GO:0006357">
    <property type="term" value="P:regulation of transcription by RNA polymerase II"/>
    <property type="evidence" value="ECO:0007669"/>
    <property type="project" value="TreeGrafter"/>
</dbReference>